<comment type="caution">
    <text evidence="2">The sequence shown here is derived from an EMBL/GenBank/DDBJ whole genome shotgun (WGS) entry which is preliminary data.</text>
</comment>
<evidence type="ECO:0000313" key="3">
    <source>
        <dbReference type="Proteomes" id="UP001275084"/>
    </source>
</evidence>
<feature type="compositionally biased region" description="Polar residues" evidence="1">
    <location>
        <begin position="14"/>
        <end position="25"/>
    </location>
</feature>
<gene>
    <name evidence="2" type="ORF">B0T25DRAFT_419350</name>
</gene>
<reference evidence="2" key="1">
    <citation type="journal article" date="2023" name="Mol. Phylogenet. Evol.">
        <title>Genome-scale phylogeny and comparative genomics of the fungal order Sordariales.</title>
        <authorList>
            <person name="Hensen N."/>
            <person name="Bonometti L."/>
            <person name="Westerberg I."/>
            <person name="Brannstrom I.O."/>
            <person name="Guillou S."/>
            <person name="Cros-Aarteil S."/>
            <person name="Calhoun S."/>
            <person name="Haridas S."/>
            <person name="Kuo A."/>
            <person name="Mondo S."/>
            <person name="Pangilinan J."/>
            <person name="Riley R."/>
            <person name="LaButti K."/>
            <person name="Andreopoulos B."/>
            <person name="Lipzen A."/>
            <person name="Chen C."/>
            <person name="Yan M."/>
            <person name="Daum C."/>
            <person name="Ng V."/>
            <person name="Clum A."/>
            <person name="Steindorff A."/>
            <person name="Ohm R.A."/>
            <person name="Martin F."/>
            <person name="Silar P."/>
            <person name="Natvig D.O."/>
            <person name="Lalanne C."/>
            <person name="Gautier V."/>
            <person name="Ament-Velasquez S.L."/>
            <person name="Kruys A."/>
            <person name="Hutchinson M.I."/>
            <person name="Powell A.J."/>
            <person name="Barry K."/>
            <person name="Miller A.N."/>
            <person name="Grigoriev I.V."/>
            <person name="Debuchy R."/>
            <person name="Gladieux P."/>
            <person name="Hiltunen Thoren M."/>
            <person name="Johannesson H."/>
        </authorList>
    </citation>
    <scope>NUCLEOTIDE SEQUENCE</scope>
    <source>
        <strain evidence="2">CBS 955.72</strain>
    </source>
</reference>
<feature type="region of interest" description="Disordered" evidence="1">
    <location>
        <begin position="172"/>
        <end position="193"/>
    </location>
</feature>
<feature type="region of interest" description="Disordered" evidence="1">
    <location>
        <begin position="205"/>
        <end position="292"/>
    </location>
</feature>
<dbReference type="AlphaFoldDB" id="A0AAJ0HD48"/>
<dbReference type="EMBL" id="JAUIQD010000006">
    <property type="protein sequence ID" value="KAK3347140.1"/>
    <property type="molecule type" value="Genomic_DNA"/>
</dbReference>
<feature type="region of interest" description="Disordered" evidence="1">
    <location>
        <begin position="1"/>
        <end position="83"/>
    </location>
</feature>
<feature type="compositionally biased region" description="Low complexity" evidence="1">
    <location>
        <begin position="34"/>
        <end position="48"/>
    </location>
</feature>
<dbReference type="Proteomes" id="UP001275084">
    <property type="component" value="Unassembled WGS sequence"/>
</dbReference>
<evidence type="ECO:0000313" key="2">
    <source>
        <dbReference type="EMBL" id="KAK3347140.1"/>
    </source>
</evidence>
<feature type="non-terminal residue" evidence="2">
    <location>
        <position position="365"/>
    </location>
</feature>
<evidence type="ECO:0000256" key="1">
    <source>
        <dbReference type="SAM" id="MobiDB-lite"/>
    </source>
</evidence>
<feature type="non-terminal residue" evidence="2">
    <location>
        <position position="1"/>
    </location>
</feature>
<accession>A0AAJ0HD48</accession>
<protein>
    <submittedName>
        <fullName evidence="2">Uncharacterized protein</fullName>
    </submittedName>
</protein>
<feature type="region of interest" description="Disordered" evidence="1">
    <location>
        <begin position="101"/>
        <end position="120"/>
    </location>
</feature>
<proteinExistence type="predicted"/>
<organism evidence="2 3">
    <name type="scientific">Lasiosphaeria hispida</name>
    <dbReference type="NCBI Taxonomy" id="260671"/>
    <lineage>
        <taxon>Eukaryota</taxon>
        <taxon>Fungi</taxon>
        <taxon>Dikarya</taxon>
        <taxon>Ascomycota</taxon>
        <taxon>Pezizomycotina</taxon>
        <taxon>Sordariomycetes</taxon>
        <taxon>Sordariomycetidae</taxon>
        <taxon>Sordariales</taxon>
        <taxon>Lasiosphaeriaceae</taxon>
        <taxon>Lasiosphaeria</taxon>
    </lineage>
</organism>
<feature type="compositionally biased region" description="Low complexity" evidence="1">
    <location>
        <begin position="212"/>
        <end position="223"/>
    </location>
</feature>
<name>A0AAJ0HD48_9PEZI</name>
<feature type="compositionally biased region" description="Basic and acidic residues" evidence="1">
    <location>
        <begin position="101"/>
        <end position="118"/>
    </location>
</feature>
<feature type="compositionally biased region" description="Low complexity" evidence="1">
    <location>
        <begin position="58"/>
        <end position="76"/>
    </location>
</feature>
<sequence length="365" mass="39982">NQRNNENRLPAPRTTESPANSQLKLSKSRTHGVLSSITSSLSRASLSSHTNSGFRNFSGSSSTSGTTTTTTSSTTTAAINPAPRSSRLSISLFGRKSLDPAAEKRYRSSPDFPIRKDSQIPSDPRLVTMAMPPEYWTGRFTTLHDRDHNQLLECRNLNLIVDAHVVRSSLCSNTTTGSHQSPPAASTWNNPSTSVYANKRVGMKHLDNYQPSSSGHGHSQNSSIRRPSLIPHSATSSAILETPRRYVKRDHSTPRVQPPPRLPSYDQAISRPVVSHFPRRSTLPGNESGVGKKLFSRKSEDLRAIAAAEAANLTDDESRCLRVFAKLEGYCVTAEALISFRSWQQDFARSTKRDVLLPEGGTMGG</sequence>
<reference evidence="2" key="2">
    <citation type="submission" date="2023-06" db="EMBL/GenBank/DDBJ databases">
        <authorList>
            <consortium name="Lawrence Berkeley National Laboratory"/>
            <person name="Haridas S."/>
            <person name="Hensen N."/>
            <person name="Bonometti L."/>
            <person name="Westerberg I."/>
            <person name="Brannstrom I.O."/>
            <person name="Guillou S."/>
            <person name="Cros-Aarteil S."/>
            <person name="Calhoun S."/>
            <person name="Kuo A."/>
            <person name="Mondo S."/>
            <person name="Pangilinan J."/>
            <person name="Riley R."/>
            <person name="Labutti K."/>
            <person name="Andreopoulos B."/>
            <person name="Lipzen A."/>
            <person name="Chen C."/>
            <person name="Yanf M."/>
            <person name="Daum C."/>
            <person name="Ng V."/>
            <person name="Clum A."/>
            <person name="Steindorff A."/>
            <person name="Ohm R."/>
            <person name="Martin F."/>
            <person name="Silar P."/>
            <person name="Natvig D."/>
            <person name="Lalanne C."/>
            <person name="Gautier V."/>
            <person name="Ament-Velasquez S.L."/>
            <person name="Kruys A."/>
            <person name="Hutchinson M.I."/>
            <person name="Powell A.J."/>
            <person name="Barry K."/>
            <person name="Miller A.N."/>
            <person name="Grigoriev I.V."/>
            <person name="Debuchy R."/>
            <person name="Gladieux P."/>
            <person name="Thoren M.H."/>
            <person name="Johannesson H."/>
        </authorList>
    </citation>
    <scope>NUCLEOTIDE SEQUENCE</scope>
    <source>
        <strain evidence="2">CBS 955.72</strain>
    </source>
</reference>
<keyword evidence="3" id="KW-1185">Reference proteome</keyword>